<dbReference type="Proteomes" id="UP001233999">
    <property type="component" value="Unassembled WGS sequence"/>
</dbReference>
<name>A0AAD8EKG4_DIPPU</name>
<reference evidence="2" key="1">
    <citation type="journal article" date="2023" name="IScience">
        <title>Live-bearing cockroach genome reveals convergent evolutionary mechanisms linked to viviparity in insects and beyond.</title>
        <authorList>
            <person name="Fouks B."/>
            <person name="Harrison M.C."/>
            <person name="Mikhailova A.A."/>
            <person name="Marchal E."/>
            <person name="English S."/>
            <person name="Carruthers M."/>
            <person name="Jennings E.C."/>
            <person name="Chiamaka E.L."/>
            <person name="Frigard R.A."/>
            <person name="Pippel M."/>
            <person name="Attardo G.M."/>
            <person name="Benoit J.B."/>
            <person name="Bornberg-Bauer E."/>
            <person name="Tobe S.S."/>
        </authorList>
    </citation>
    <scope>NUCLEOTIDE SEQUENCE</scope>
    <source>
        <strain evidence="2">Stay&amp;Tobe</strain>
    </source>
</reference>
<dbReference type="AlphaFoldDB" id="A0AAD8EKG4"/>
<evidence type="ECO:0000313" key="2">
    <source>
        <dbReference type="EMBL" id="KAJ9592857.1"/>
    </source>
</evidence>
<proteinExistence type="predicted"/>
<organism evidence="2 3">
    <name type="scientific">Diploptera punctata</name>
    <name type="common">Pacific beetle cockroach</name>
    <dbReference type="NCBI Taxonomy" id="6984"/>
    <lineage>
        <taxon>Eukaryota</taxon>
        <taxon>Metazoa</taxon>
        <taxon>Ecdysozoa</taxon>
        <taxon>Arthropoda</taxon>
        <taxon>Hexapoda</taxon>
        <taxon>Insecta</taxon>
        <taxon>Pterygota</taxon>
        <taxon>Neoptera</taxon>
        <taxon>Polyneoptera</taxon>
        <taxon>Dictyoptera</taxon>
        <taxon>Blattodea</taxon>
        <taxon>Blaberoidea</taxon>
        <taxon>Blaberidae</taxon>
        <taxon>Diplopterinae</taxon>
        <taxon>Diploptera</taxon>
    </lineage>
</organism>
<keyword evidence="1" id="KW-0472">Membrane</keyword>
<keyword evidence="1" id="KW-0812">Transmembrane</keyword>
<keyword evidence="3" id="KW-1185">Reference proteome</keyword>
<feature type="non-terminal residue" evidence="2">
    <location>
        <position position="1"/>
    </location>
</feature>
<evidence type="ECO:0000313" key="3">
    <source>
        <dbReference type="Proteomes" id="UP001233999"/>
    </source>
</evidence>
<evidence type="ECO:0000256" key="1">
    <source>
        <dbReference type="SAM" id="Phobius"/>
    </source>
</evidence>
<dbReference type="EMBL" id="JASPKZ010003799">
    <property type="protein sequence ID" value="KAJ9592857.1"/>
    <property type="molecule type" value="Genomic_DNA"/>
</dbReference>
<feature type="non-terminal residue" evidence="2">
    <location>
        <position position="122"/>
    </location>
</feature>
<keyword evidence="1" id="KW-1133">Transmembrane helix</keyword>
<feature type="transmembrane region" description="Helical" evidence="1">
    <location>
        <begin position="18"/>
        <end position="37"/>
    </location>
</feature>
<accession>A0AAD8EKG4</accession>
<gene>
    <name evidence="2" type="ORF">L9F63_015435</name>
</gene>
<sequence>EETDLQVRPTRHSSRKETYVILITFIISNTLIFSTFVTTQYSNIRTHLETHLLLFYNGQMDEKTSTIGTHETKIMLISVIYRKIGKCPLNWNLKSVLRNIAENRHFLLSRMEKTRVIFMVLF</sequence>
<protein>
    <submittedName>
        <fullName evidence="2">Uncharacterized protein</fullName>
    </submittedName>
</protein>
<comment type="caution">
    <text evidence="2">The sequence shown here is derived from an EMBL/GenBank/DDBJ whole genome shotgun (WGS) entry which is preliminary data.</text>
</comment>
<reference evidence="2" key="2">
    <citation type="submission" date="2023-05" db="EMBL/GenBank/DDBJ databases">
        <authorList>
            <person name="Fouks B."/>
        </authorList>
    </citation>
    <scope>NUCLEOTIDE SEQUENCE</scope>
    <source>
        <strain evidence="2">Stay&amp;Tobe</strain>
        <tissue evidence="2">Testes</tissue>
    </source>
</reference>